<sequence length="209" mass="23148">MKPFLSALRASAFATVLLPAFSFSSASVADSEGASHLELPYWKQTENRYEPERTCSLTSLAMVTDYLQLTDPAQHGRTPDYLFEQLDGVRQTVPALQEGFNTIAEHASSELRAYSKTDGTIQELQQALAAGHPAIVHGWFTPSGHIVVVTGFDGEHYTVNDPNGRWNLKKRGGYDTSVSGEKLRYPKDAFELAINDNGTGDDLWLHIFR</sequence>
<proteinExistence type="predicted"/>
<dbReference type="Proteomes" id="UP000218427">
    <property type="component" value="Unassembled WGS sequence"/>
</dbReference>
<evidence type="ECO:0000313" key="4">
    <source>
        <dbReference type="Proteomes" id="UP000218427"/>
    </source>
</evidence>
<feature type="signal peptide" evidence="1">
    <location>
        <begin position="1"/>
        <end position="29"/>
    </location>
</feature>
<protein>
    <submittedName>
        <fullName evidence="3">Peptidoglycan-binding protein</fullName>
    </submittedName>
</protein>
<organism evidence="3 4">
    <name type="scientific">Microbulbifer flavimaris</name>
    <dbReference type="NCBI Taxonomy" id="1781068"/>
    <lineage>
        <taxon>Bacteria</taxon>
        <taxon>Pseudomonadati</taxon>
        <taxon>Pseudomonadota</taxon>
        <taxon>Gammaproteobacteria</taxon>
        <taxon>Cellvibrionales</taxon>
        <taxon>Microbulbiferaceae</taxon>
        <taxon>Microbulbifer</taxon>
    </lineage>
</organism>
<dbReference type="Pfam" id="PF13529">
    <property type="entry name" value="Peptidase_C39_2"/>
    <property type="match status" value="1"/>
</dbReference>
<reference evidence="3" key="1">
    <citation type="submission" date="2017-08" db="EMBL/GenBank/DDBJ databases">
        <title>Microbulbifer marisrubri sp. nov., a halophilic alphaproteobacterium isolated from marine sediment of the Yellow Sea, China.</title>
        <authorList>
            <person name="Zhang G."/>
            <person name="Xiong Q."/>
        </authorList>
    </citation>
    <scope>NUCLEOTIDE SEQUENCE [LARGE SCALE GENOMIC DNA]</scope>
    <source>
        <strain evidence="3">WRN-8</strain>
    </source>
</reference>
<evidence type="ECO:0000259" key="2">
    <source>
        <dbReference type="Pfam" id="PF13529"/>
    </source>
</evidence>
<dbReference type="Gene3D" id="3.90.70.10">
    <property type="entry name" value="Cysteine proteinases"/>
    <property type="match status" value="1"/>
</dbReference>
<name>A0ABX4I2H5_9GAMM</name>
<evidence type="ECO:0000256" key="1">
    <source>
        <dbReference type="SAM" id="SignalP"/>
    </source>
</evidence>
<keyword evidence="4" id="KW-1185">Reference proteome</keyword>
<feature type="domain" description="Peptidase C39-like" evidence="2">
    <location>
        <begin position="38"/>
        <end position="163"/>
    </location>
</feature>
<keyword evidence="1" id="KW-0732">Signal</keyword>
<dbReference type="RefSeq" id="WP_067080341.1">
    <property type="nucleotide sequence ID" value="NZ_LRFG02000001.1"/>
</dbReference>
<evidence type="ECO:0000313" key="3">
    <source>
        <dbReference type="EMBL" id="PCO06620.1"/>
    </source>
</evidence>
<comment type="caution">
    <text evidence="3">The sequence shown here is derived from an EMBL/GenBank/DDBJ whole genome shotgun (WGS) entry which is preliminary data.</text>
</comment>
<gene>
    <name evidence="3" type="ORF">AWR36_002345</name>
</gene>
<dbReference type="EMBL" id="LRFG02000001">
    <property type="protein sequence ID" value="PCO06620.1"/>
    <property type="molecule type" value="Genomic_DNA"/>
</dbReference>
<accession>A0ABX4I2H5</accession>
<dbReference type="InterPro" id="IPR039564">
    <property type="entry name" value="Peptidase_C39-like"/>
</dbReference>
<feature type="chain" id="PRO_5045225616" evidence="1">
    <location>
        <begin position="30"/>
        <end position="209"/>
    </location>
</feature>